<feature type="compositionally biased region" description="Low complexity" evidence="1">
    <location>
        <begin position="46"/>
        <end position="78"/>
    </location>
</feature>
<evidence type="ECO:0000313" key="2">
    <source>
        <dbReference type="EMBL" id="CCX30092.1"/>
    </source>
</evidence>
<sequence length="298" mass="33126">MKFFDSVFNAFLSRDQRDRVSQSNWNKSVAAAARDMAPPTPPSTPELPVSHPMTPSLSSSSTSSTHSRPTTSYSTSPRPEFRRHLSIQREPISYDSLITSTKPPKVARRSSQDTAPSGHQLLYPLPPLGPMEGIGKYRRSVDITEAEYVNVLERNTIAALRPVVMENDRVGRFRRDTTTPPRGYSVSPDMEQRQEMMKRMNSELTEELEVLVDAQLVQPILEDVCEVVEEKEVVRSTGRPVVRVARKKAAGTKGRNGGAKKPVGSARVRGGNKAAYKQRVKKEVEMSASMETLVSGEE</sequence>
<keyword evidence="3" id="KW-1185">Reference proteome</keyword>
<name>U4LEW5_PYROM</name>
<feature type="region of interest" description="Disordered" evidence="1">
    <location>
        <begin position="15"/>
        <end position="124"/>
    </location>
</feature>
<feature type="region of interest" description="Disordered" evidence="1">
    <location>
        <begin position="246"/>
        <end position="279"/>
    </location>
</feature>
<proteinExistence type="predicted"/>
<dbReference type="OrthoDB" id="5393279at2759"/>
<reference evidence="2 3" key="1">
    <citation type="journal article" date="2013" name="PLoS Genet.">
        <title>The genome and development-dependent transcriptomes of Pyronema confluens: a window into fungal evolution.</title>
        <authorList>
            <person name="Traeger S."/>
            <person name="Altegoer F."/>
            <person name="Freitag M."/>
            <person name="Gabaldon T."/>
            <person name="Kempken F."/>
            <person name="Kumar A."/>
            <person name="Marcet-Houben M."/>
            <person name="Poggeler S."/>
            <person name="Stajich J.E."/>
            <person name="Nowrousian M."/>
        </authorList>
    </citation>
    <scope>NUCLEOTIDE SEQUENCE [LARGE SCALE GENOMIC DNA]</scope>
    <source>
        <strain evidence="3">CBS 100304</strain>
        <tissue evidence="2">Vegetative mycelium</tissue>
    </source>
</reference>
<protein>
    <submittedName>
        <fullName evidence="2">Uncharacterized protein</fullName>
    </submittedName>
</protein>
<dbReference type="OMA" id="IGKYRRS"/>
<dbReference type="EMBL" id="HF935418">
    <property type="protein sequence ID" value="CCX30092.1"/>
    <property type="molecule type" value="Genomic_DNA"/>
</dbReference>
<dbReference type="AlphaFoldDB" id="U4LEW5"/>
<evidence type="ECO:0000256" key="1">
    <source>
        <dbReference type="SAM" id="MobiDB-lite"/>
    </source>
</evidence>
<organism evidence="2 3">
    <name type="scientific">Pyronema omphalodes (strain CBS 100304)</name>
    <name type="common">Pyronema confluens</name>
    <dbReference type="NCBI Taxonomy" id="1076935"/>
    <lineage>
        <taxon>Eukaryota</taxon>
        <taxon>Fungi</taxon>
        <taxon>Dikarya</taxon>
        <taxon>Ascomycota</taxon>
        <taxon>Pezizomycotina</taxon>
        <taxon>Pezizomycetes</taxon>
        <taxon>Pezizales</taxon>
        <taxon>Pyronemataceae</taxon>
        <taxon>Pyronema</taxon>
    </lineage>
</organism>
<gene>
    <name evidence="2" type="ORF">PCON_08118</name>
</gene>
<feature type="region of interest" description="Disordered" evidence="1">
    <location>
        <begin position="173"/>
        <end position="192"/>
    </location>
</feature>
<dbReference type="Proteomes" id="UP000018144">
    <property type="component" value="Unassembled WGS sequence"/>
</dbReference>
<accession>U4LEW5</accession>
<evidence type="ECO:0000313" key="3">
    <source>
        <dbReference type="Proteomes" id="UP000018144"/>
    </source>
</evidence>